<feature type="compositionally biased region" description="Polar residues" evidence="1">
    <location>
        <begin position="226"/>
        <end position="237"/>
    </location>
</feature>
<proteinExistence type="predicted"/>
<protein>
    <submittedName>
        <fullName evidence="2">Uncharacterized protein</fullName>
    </submittedName>
</protein>
<dbReference type="EMBL" id="OA883141">
    <property type="protein sequence ID" value="CAD7278084.1"/>
    <property type="molecule type" value="Genomic_DNA"/>
</dbReference>
<accession>A0A7R9BP51</accession>
<evidence type="ECO:0000313" key="3">
    <source>
        <dbReference type="Proteomes" id="UP000678499"/>
    </source>
</evidence>
<dbReference type="Proteomes" id="UP000678499">
    <property type="component" value="Unassembled WGS sequence"/>
</dbReference>
<dbReference type="EMBL" id="CAJPEX010001104">
    <property type="protein sequence ID" value="CAG0918236.1"/>
    <property type="molecule type" value="Genomic_DNA"/>
</dbReference>
<reference evidence="2" key="1">
    <citation type="submission" date="2020-11" db="EMBL/GenBank/DDBJ databases">
        <authorList>
            <person name="Tran Van P."/>
        </authorList>
    </citation>
    <scope>NUCLEOTIDE SEQUENCE</scope>
</reference>
<feature type="region of interest" description="Disordered" evidence="1">
    <location>
        <begin position="172"/>
        <end position="251"/>
    </location>
</feature>
<dbReference type="AlphaFoldDB" id="A0A7R9BP51"/>
<dbReference type="OrthoDB" id="10070859at2759"/>
<name>A0A7R9BP51_9CRUS</name>
<feature type="compositionally biased region" description="Low complexity" evidence="1">
    <location>
        <begin position="204"/>
        <end position="218"/>
    </location>
</feature>
<organism evidence="2">
    <name type="scientific">Notodromas monacha</name>
    <dbReference type="NCBI Taxonomy" id="399045"/>
    <lineage>
        <taxon>Eukaryota</taxon>
        <taxon>Metazoa</taxon>
        <taxon>Ecdysozoa</taxon>
        <taxon>Arthropoda</taxon>
        <taxon>Crustacea</taxon>
        <taxon>Oligostraca</taxon>
        <taxon>Ostracoda</taxon>
        <taxon>Podocopa</taxon>
        <taxon>Podocopida</taxon>
        <taxon>Cypridocopina</taxon>
        <taxon>Cypridoidea</taxon>
        <taxon>Cyprididae</taxon>
        <taxon>Notodromas</taxon>
    </lineage>
</organism>
<evidence type="ECO:0000256" key="1">
    <source>
        <dbReference type="SAM" id="MobiDB-lite"/>
    </source>
</evidence>
<gene>
    <name evidence="2" type="ORF">NMOB1V02_LOCUS5798</name>
</gene>
<keyword evidence="3" id="KW-1185">Reference proteome</keyword>
<evidence type="ECO:0000313" key="2">
    <source>
        <dbReference type="EMBL" id="CAD7278084.1"/>
    </source>
</evidence>
<sequence>MTVSAIAWRLTANDAPSWRLMLGLSRSTSSNLANGLLATTSCPTGLNLIAGPGAGQCAGAATAGGIVADDPNNAVCEPRRFLGLTRLPGSPVGAAGCAPNATGASGAGYPRIGPPMHPHHLAHVPGSPAYNAAAAAAAAMMYPEFQFRPPPPSYQASMQEYRLRLLLLDRHHSAPPAVSPPPTYRSNTSTLRPGLTLGRESDVSRPPSYRSRSSSVVPRPLPTDGAPSSSSQQTSPRHPNGAHPSAPHHSRDASLTVSLFQVNGQESVVVTVPGLGRGQQTVSGASRGGPLLIPNINAISGSQILNVVARV</sequence>